<evidence type="ECO:0000256" key="1">
    <source>
        <dbReference type="RuleBase" id="RU363044"/>
    </source>
</evidence>
<dbReference type="Proteomes" id="UP000693970">
    <property type="component" value="Unassembled WGS sequence"/>
</dbReference>
<reference evidence="3" key="2">
    <citation type="submission" date="2021-04" db="EMBL/GenBank/DDBJ databases">
        <authorList>
            <person name="Podell S."/>
        </authorList>
    </citation>
    <scope>NUCLEOTIDE SEQUENCE</scope>
    <source>
        <strain evidence="3">Hildebrandi</strain>
    </source>
</reference>
<keyword evidence="1" id="KW-0547">Nucleotide-binding</keyword>
<dbReference type="AlphaFoldDB" id="A0A9K3PGF1"/>
<dbReference type="GO" id="GO:0006281">
    <property type="term" value="P:DNA repair"/>
    <property type="evidence" value="ECO:0007669"/>
    <property type="project" value="UniProtKB-KW"/>
</dbReference>
<dbReference type="GO" id="GO:0006310">
    <property type="term" value="P:DNA recombination"/>
    <property type="evidence" value="ECO:0007669"/>
    <property type="project" value="UniProtKB-KW"/>
</dbReference>
<gene>
    <name evidence="3" type="ORF">IV203_005368</name>
</gene>
<keyword evidence="1" id="KW-0234">DNA repair</keyword>
<comment type="catalytic activity">
    <reaction evidence="1">
        <text>ATP + H2O = ADP + phosphate + H(+)</text>
        <dbReference type="Rhea" id="RHEA:13065"/>
        <dbReference type="ChEBI" id="CHEBI:15377"/>
        <dbReference type="ChEBI" id="CHEBI:15378"/>
        <dbReference type="ChEBI" id="CHEBI:30616"/>
        <dbReference type="ChEBI" id="CHEBI:43474"/>
        <dbReference type="ChEBI" id="CHEBI:456216"/>
        <dbReference type="EC" id="5.6.2.3"/>
    </reaction>
</comment>
<reference evidence="3" key="1">
    <citation type="journal article" date="2021" name="Sci. Rep.">
        <title>Diploid genomic architecture of Nitzschia inconspicua, an elite biomass production diatom.</title>
        <authorList>
            <person name="Oliver A."/>
            <person name="Podell S."/>
            <person name="Pinowska A."/>
            <person name="Traller J.C."/>
            <person name="Smith S.R."/>
            <person name="McClure R."/>
            <person name="Beliaev A."/>
            <person name="Bohutskyi P."/>
            <person name="Hill E.A."/>
            <person name="Rabines A."/>
            <person name="Zheng H."/>
            <person name="Allen L.Z."/>
            <person name="Kuo A."/>
            <person name="Grigoriev I.V."/>
            <person name="Allen A.E."/>
            <person name="Hazlebeck D."/>
            <person name="Allen E.E."/>
        </authorList>
    </citation>
    <scope>NUCLEOTIDE SEQUENCE</scope>
    <source>
        <strain evidence="3">Hildebrandi</strain>
    </source>
</reference>
<sequence length="115" mass="13007">MIVTGSCDPILGHPILGPSEDFGKEYMLKCAPTWFLQNAFRALLTQKLLLSKVQDELDEFNNTFLVIVDEISSAYLEDMELLNEKMKEFFERPLQPFRGVPVVFCGDFAQLSAVG</sequence>
<protein>
    <recommendedName>
        <fullName evidence="1">ATP-dependent DNA helicase</fullName>
        <ecNumber evidence="1">5.6.2.3</ecNumber>
    </recommendedName>
</protein>
<comment type="similarity">
    <text evidence="1">Belongs to the helicase family.</text>
</comment>
<comment type="cofactor">
    <cofactor evidence="1">
        <name>Mg(2+)</name>
        <dbReference type="ChEBI" id="CHEBI:18420"/>
    </cofactor>
</comment>
<evidence type="ECO:0000313" key="3">
    <source>
        <dbReference type="EMBL" id="KAG7346300.1"/>
    </source>
</evidence>
<organism evidence="3 4">
    <name type="scientific">Nitzschia inconspicua</name>
    <dbReference type="NCBI Taxonomy" id="303405"/>
    <lineage>
        <taxon>Eukaryota</taxon>
        <taxon>Sar</taxon>
        <taxon>Stramenopiles</taxon>
        <taxon>Ochrophyta</taxon>
        <taxon>Bacillariophyta</taxon>
        <taxon>Bacillariophyceae</taxon>
        <taxon>Bacillariophycidae</taxon>
        <taxon>Bacillariales</taxon>
        <taxon>Bacillariaceae</taxon>
        <taxon>Nitzschia</taxon>
    </lineage>
</organism>
<evidence type="ECO:0000313" key="4">
    <source>
        <dbReference type="Proteomes" id="UP000693970"/>
    </source>
</evidence>
<dbReference type="InterPro" id="IPR010285">
    <property type="entry name" value="DNA_helicase_pif1-like_DEAD"/>
</dbReference>
<keyword evidence="1 3" id="KW-0347">Helicase</keyword>
<keyword evidence="4" id="KW-1185">Reference proteome</keyword>
<feature type="domain" description="DNA helicase Pif1-like DEAD-box helicase" evidence="2">
    <location>
        <begin position="50"/>
        <end position="114"/>
    </location>
</feature>
<dbReference type="EC" id="5.6.2.3" evidence="1"/>
<keyword evidence="1" id="KW-0067">ATP-binding</keyword>
<dbReference type="EMBL" id="JAGRRH010000021">
    <property type="protein sequence ID" value="KAG7346300.1"/>
    <property type="molecule type" value="Genomic_DNA"/>
</dbReference>
<dbReference type="Pfam" id="PF05970">
    <property type="entry name" value="PIF1"/>
    <property type="match status" value="1"/>
</dbReference>
<keyword evidence="1" id="KW-0227">DNA damage</keyword>
<dbReference type="GO" id="GO:0016787">
    <property type="term" value="F:hydrolase activity"/>
    <property type="evidence" value="ECO:0007669"/>
    <property type="project" value="UniProtKB-KW"/>
</dbReference>
<name>A0A9K3PGF1_9STRA</name>
<keyword evidence="1" id="KW-0233">DNA recombination</keyword>
<keyword evidence="1" id="KW-0378">Hydrolase</keyword>
<proteinExistence type="inferred from homology"/>
<dbReference type="GO" id="GO:0000723">
    <property type="term" value="P:telomere maintenance"/>
    <property type="evidence" value="ECO:0007669"/>
    <property type="project" value="InterPro"/>
</dbReference>
<accession>A0A9K3PGF1</accession>
<dbReference type="GO" id="GO:0005524">
    <property type="term" value="F:ATP binding"/>
    <property type="evidence" value="ECO:0007669"/>
    <property type="project" value="UniProtKB-KW"/>
</dbReference>
<comment type="caution">
    <text evidence="3">The sequence shown here is derived from an EMBL/GenBank/DDBJ whole genome shotgun (WGS) entry which is preliminary data.</text>
</comment>
<evidence type="ECO:0000259" key="2">
    <source>
        <dbReference type="Pfam" id="PF05970"/>
    </source>
</evidence>
<dbReference type="GO" id="GO:0043139">
    <property type="term" value="F:5'-3' DNA helicase activity"/>
    <property type="evidence" value="ECO:0007669"/>
    <property type="project" value="UniProtKB-EC"/>
</dbReference>